<gene>
    <name evidence="1" type="ORF">Lalb_Chr16g0382641</name>
</gene>
<organism evidence="1 2">
    <name type="scientific">Lupinus albus</name>
    <name type="common">White lupine</name>
    <name type="synonym">Lupinus termis</name>
    <dbReference type="NCBI Taxonomy" id="3870"/>
    <lineage>
        <taxon>Eukaryota</taxon>
        <taxon>Viridiplantae</taxon>
        <taxon>Streptophyta</taxon>
        <taxon>Embryophyta</taxon>
        <taxon>Tracheophyta</taxon>
        <taxon>Spermatophyta</taxon>
        <taxon>Magnoliopsida</taxon>
        <taxon>eudicotyledons</taxon>
        <taxon>Gunneridae</taxon>
        <taxon>Pentapetalae</taxon>
        <taxon>rosids</taxon>
        <taxon>fabids</taxon>
        <taxon>Fabales</taxon>
        <taxon>Fabaceae</taxon>
        <taxon>Papilionoideae</taxon>
        <taxon>50 kb inversion clade</taxon>
        <taxon>genistoids sensu lato</taxon>
        <taxon>core genistoids</taxon>
        <taxon>Genisteae</taxon>
        <taxon>Lupinus</taxon>
    </lineage>
</organism>
<dbReference type="AlphaFoldDB" id="A0A6A4P5S9"/>
<sequence>MHMGTSYYFLPKFFRVLIVIELVSLLVFGSMHSGRTEQTSQLSAEGLKHEKVIGRNINKHVKNEELDFNYISKRRVPNGPDPIHNRRAGNSDRPPGKA</sequence>
<dbReference type="EMBL" id="WOCE01000016">
    <property type="protein sequence ID" value="KAE9597062.1"/>
    <property type="molecule type" value="Genomic_DNA"/>
</dbReference>
<name>A0A6A4P5S9_LUPAL</name>
<keyword evidence="2" id="KW-1185">Reference proteome</keyword>
<evidence type="ECO:0000313" key="2">
    <source>
        <dbReference type="Proteomes" id="UP000447434"/>
    </source>
</evidence>
<proteinExistence type="predicted"/>
<protein>
    <submittedName>
        <fullName evidence="1">Uncharacterized protein</fullName>
    </submittedName>
</protein>
<reference evidence="2" key="1">
    <citation type="journal article" date="2020" name="Nat. Commun.">
        <title>Genome sequence of the cluster root forming white lupin.</title>
        <authorList>
            <person name="Hufnagel B."/>
            <person name="Marques A."/>
            <person name="Soriano A."/>
            <person name="Marques L."/>
            <person name="Divol F."/>
            <person name="Doumas P."/>
            <person name="Sallet E."/>
            <person name="Mancinotti D."/>
            <person name="Carrere S."/>
            <person name="Marande W."/>
            <person name="Arribat S."/>
            <person name="Keller J."/>
            <person name="Huneau C."/>
            <person name="Blein T."/>
            <person name="Aime D."/>
            <person name="Laguerre M."/>
            <person name="Taylor J."/>
            <person name="Schubert V."/>
            <person name="Nelson M."/>
            <person name="Geu-Flores F."/>
            <person name="Crespi M."/>
            <person name="Gallardo-Guerrero K."/>
            <person name="Delaux P.-M."/>
            <person name="Salse J."/>
            <person name="Berges H."/>
            <person name="Guyot R."/>
            <person name="Gouzy J."/>
            <person name="Peret B."/>
        </authorList>
    </citation>
    <scope>NUCLEOTIDE SEQUENCE [LARGE SCALE GENOMIC DNA]</scope>
    <source>
        <strain evidence="2">cv. Amiga</strain>
    </source>
</reference>
<dbReference type="PANTHER" id="PTHR34277">
    <property type="entry name" value="CLAVATA3/ESR (CLE)-RELATED PROTEIN 26"/>
    <property type="match status" value="1"/>
</dbReference>
<dbReference type="PANTHER" id="PTHR34277:SF2">
    <property type="entry name" value="CLAVATA3_ESR (CLE)-RELATED PROTEIN 26"/>
    <property type="match status" value="1"/>
</dbReference>
<comment type="caution">
    <text evidence="1">The sequence shown here is derived from an EMBL/GenBank/DDBJ whole genome shotgun (WGS) entry which is preliminary data.</text>
</comment>
<accession>A0A6A4P5S9</accession>
<dbReference type="InterPro" id="IPR039316">
    <property type="entry name" value="CLE25/26"/>
</dbReference>
<evidence type="ECO:0000313" key="1">
    <source>
        <dbReference type="EMBL" id="KAE9597062.1"/>
    </source>
</evidence>
<dbReference type="OrthoDB" id="1910203at2759"/>
<dbReference type="Proteomes" id="UP000447434">
    <property type="component" value="Chromosome 16"/>
</dbReference>